<feature type="transmembrane region" description="Helical" evidence="15">
    <location>
        <begin position="27"/>
        <end position="45"/>
    </location>
</feature>
<dbReference type="CTD" id="4541"/>
<keyword evidence="10 15" id="KW-1133">Transmembrane helix</keyword>
<name>A0A7R6MDQ9_PLAGN</name>
<reference evidence="17" key="3">
    <citation type="submission" date="2021-06" db="EMBL/GenBank/DDBJ databases">
        <title>Characterization of the Whole Mitogenome of Ganges River Dolphin (Platanista g. gangetica) &amp; Insights into Special Characteristics.</title>
        <authorList>
            <person name="Siddiki A.Z."/>
            <person name="Kibria M.M."/>
            <person name="Bhuiyan M.A.B."/>
            <person name="Rahaman S."/>
            <person name="Kabir A."/>
        </authorList>
    </citation>
    <scope>NUCLEOTIDE SEQUENCE</scope>
    <source>
        <tissue evidence="17">Liver</tissue>
    </source>
</reference>
<dbReference type="InterPro" id="IPR001457">
    <property type="entry name" value="NADH_UbQ/plastoQ_OxRdtase_su6"/>
</dbReference>
<keyword evidence="13 15" id="KW-0472">Membrane</keyword>
<dbReference type="GO" id="GO:0008137">
    <property type="term" value="F:NADH dehydrogenase (ubiquinone) activity"/>
    <property type="evidence" value="ECO:0007669"/>
    <property type="project" value="UniProtKB-UniRule"/>
</dbReference>
<feature type="transmembrane region" description="Helical" evidence="15">
    <location>
        <begin position="5"/>
        <end position="21"/>
    </location>
</feature>
<gene>
    <name evidence="16" type="primary">ND6</name>
</gene>
<dbReference type="InterPro" id="IPR042106">
    <property type="entry name" value="Nuo/plastoQ_OxRdtase_6_NuoJ"/>
</dbReference>
<dbReference type="GO" id="GO:0031966">
    <property type="term" value="C:mitochondrial membrane"/>
    <property type="evidence" value="ECO:0007669"/>
    <property type="project" value="UniProtKB-SubCell"/>
</dbReference>
<evidence type="ECO:0000256" key="11">
    <source>
        <dbReference type="ARBA" id="ARBA00023027"/>
    </source>
</evidence>
<accession>A0A7R6MDQ9</accession>
<evidence type="ECO:0000256" key="4">
    <source>
        <dbReference type="ARBA" id="ARBA00021095"/>
    </source>
</evidence>
<feature type="transmembrane region" description="Helical" evidence="15">
    <location>
        <begin position="147"/>
        <end position="167"/>
    </location>
</feature>
<keyword evidence="11 15" id="KW-0520">NAD</keyword>
<evidence type="ECO:0000256" key="8">
    <source>
        <dbReference type="ARBA" id="ARBA00022967"/>
    </source>
</evidence>
<dbReference type="PANTHER" id="PTHR11435:SF1">
    <property type="entry name" value="NADH-UBIQUINONE OXIDOREDUCTASE CHAIN 6"/>
    <property type="match status" value="1"/>
</dbReference>
<evidence type="ECO:0000313" key="20">
    <source>
        <dbReference type="EMBL" id="QRH19162.1"/>
    </source>
</evidence>
<sequence>MAMYIVFIMSIVFVISIIGVSSKPSPVYGGLGLVVGGGVGCGIILNSGGSFLGLLVFLVYLGGMLVVFGYTTAMATDQYPEVWASSKVVLGAFLLGLVVEFLVVLYVLGGGEGEFMFDGLGGWVGCGVGDSGVISGEVMGIAAFYSYGAWLVVVTGWSLFMGVVVIMEITRGS</sequence>
<evidence type="ECO:0000313" key="16">
    <source>
        <dbReference type="EMBL" id="AYA51925.1"/>
    </source>
</evidence>
<dbReference type="EMBL" id="MN896022">
    <property type="protein sequence ID" value="QRH19162.1"/>
    <property type="molecule type" value="Genomic_DNA"/>
</dbReference>
<evidence type="ECO:0000313" key="19">
    <source>
        <dbReference type="EMBL" id="QRH19149.1"/>
    </source>
</evidence>
<geneLocation type="mitochondrion" evidence="16"/>
<dbReference type="InterPro" id="IPR050269">
    <property type="entry name" value="ComplexI_Subunit6"/>
</dbReference>
<reference evidence="18" key="2">
    <citation type="journal article" date="2020" name="Mol. Biol. Rep.">
        <title>Complete mitogenome of Ganges river dolphin, Platanista gangetica gangetica and its phylogenetic relationship with other cetaceans.</title>
        <authorList>
            <person name="Kumar A."/>
            <person name="Yadav P."/>
            <person name="Usmani A."/>
            <person name="Hussian S.A."/>
            <person name="Gupta S.K."/>
        </authorList>
    </citation>
    <scope>NUCLEOTIDE SEQUENCE</scope>
    <source>
        <strain evidence="18">Ganges_River_Dolphin-S1</strain>
        <strain evidence="19">Ganges_River_Dolphin-S2</strain>
        <strain evidence="20">Ganges_River_Dolphin-S3</strain>
        <strain evidence="21">Ganges_River_Dolphin-S4</strain>
    </source>
</reference>
<evidence type="ECO:0000256" key="14">
    <source>
        <dbReference type="ARBA" id="ARBA00049551"/>
    </source>
</evidence>
<keyword evidence="12 15" id="KW-0496">Mitochondrion</keyword>
<evidence type="ECO:0000256" key="13">
    <source>
        <dbReference type="ARBA" id="ARBA00023136"/>
    </source>
</evidence>
<comment type="subcellular location">
    <subcellularLocation>
        <location evidence="1 15">Mitochondrion membrane</location>
        <topology evidence="1 15">Multi-pass membrane protein</topology>
    </subcellularLocation>
</comment>
<evidence type="ECO:0000256" key="2">
    <source>
        <dbReference type="ARBA" id="ARBA00005698"/>
    </source>
</evidence>
<dbReference type="EMBL" id="MN896021">
    <property type="protein sequence ID" value="QRH19149.1"/>
    <property type="molecule type" value="Genomic_DNA"/>
</dbReference>
<dbReference type="AlphaFoldDB" id="A0A7R6MDQ9"/>
<dbReference type="EC" id="7.1.1.2" evidence="3 15"/>
<keyword evidence="8 15" id="KW-1278">Translocase</keyword>
<evidence type="ECO:0000256" key="9">
    <source>
        <dbReference type="ARBA" id="ARBA00022982"/>
    </source>
</evidence>
<dbReference type="Gene3D" id="1.20.120.1200">
    <property type="entry name" value="NADH-ubiquinone/plastoquinone oxidoreductase chain 6, subunit NuoJ"/>
    <property type="match status" value="1"/>
</dbReference>
<keyword evidence="7 15" id="KW-0812">Transmembrane</keyword>
<evidence type="ECO:0000256" key="5">
    <source>
        <dbReference type="ARBA" id="ARBA00022448"/>
    </source>
</evidence>
<evidence type="ECO:0000256" key="6">
    <source>
        <dbReference type="ARBA" id="ARBA00022660"/>
    </source>
</evidence>
<evidence type="ECO:0000256" key="15">
    <source>
        <dbReference type="RuleBase" id="RU004430"/>
    </source>
</evidence>
<dbReference type="Pfam" id="PF00499">
    <property type="entry name" value="Oxidored_q3"/>
    <property type="match status" value="1"/>
</dbReference>
<evidence type="ECO:0000313" key="21">
    <source>
        <dbReference type="EMBL" id="QRH19175.1"/>
    </source>
</evidence>
<evidence type="ECO:0000256" key="1">
    <source>
        <dbReference type="ARBA" id="ARBA00004225"/>
    </source>
</evidence>
<evidence type="ECO:0000256" key="10">
    <source>
        <dbReference type="ARBA" id="ARBA00022989"/>
    </source>
</evidence>
<evidence type="ECO:0000256" key="12">
    <source>
        <dbReference type="ARBA" id="ARBA00023128"/>
    </source>
</evidence>
<feature type="transmembrane region" description="Helical" evidence="15">
    <location>
        <begin position="88"/>
        <end position="108"/>
    </location>
</feature>
<protein>
    <recommendedName>
        <fullName evidence="4 15">NADH-ubiquinone oxidoreductase chain 6</fullName>
        <ecNumber evidence="3 15">7.1.1.2</ecNumber>
    </recommendedName>
</protein>
<dbReference type="PANTHER" id="PTHR11435">
    <property type="entry name" value="NADH UBIQUINONE OXIDOREDUCTASE SUBUNIT ND6"/>
    <property type="match status" value="1"/>
</dbReference>
<dbReference type="GeneID" id="67263121"/>
<dbReference type="RefSeq" id="YP_010161465.1">
    <property type="nucleotide sequence ID" value="NC_057433.1"/>
</dbReference>
<reference evidence="16" key="1">
    <citation type="submission" date="2017-09" db="EMBL/GenBank/DDBJ databases">
        <title>Complete mitochondrial genome sequencing of Platanista gangetica.</title>
        <authorList>
            <person name="Jadhav C.S."/>
            <person name="Hiremath V.V."/>
            <person name="Khedkar G.D."/>
        </authorList>
    </citation>
    <scope>NUCLEOTIDE SEQUENCE</scope>
</reference>
<organism evidence="16">
    <name type="scientific">Platanista gangetica</name>
    <name type="common">Ganges river dolphin</name>
    <name type="synonym">Platanista gangetica subsp. gangetica</name>
    <dbReference type="NCBI Taxonomy" id="118798"/>
    <lineage>
        <taxon>Eukaryota</taxon>
        <taxon>Metazoa</taxon>
        <taxon>Chordata</taxon>
        <taxon>Craniata</taxon>
        <taxon>Vertebrata</taxon>
        <taxon>Euteleostomi</taxon>
        <taxon>Mammalia</taxon>
        <taxon>Eutheria</taxon>
        <taxon>Laurasiatheria</taxon>
        <taxon>Artiodactyla</taxon>
        <taxon>Whippomorpha</taxon>
        <taxon>Cetacea</taxon>
        <taxon>Odontoceti</taxon>
        <taxon>Platanistidae</taxon>
        <taxon>Platanista</taxon>
    </lineage>
</organism>
<dbReference type="EMBL" id="MN896020">
    <property type="protein sequence ID" value="QRH19136.1"/>
    <property type="molecule type" value="Genomic_DNA"/>
</dbReference>
<comment type="function">
    <text evidence="15">Core subunit of the mitochondrial membrane respiratory chain NADH dehydrogenase (Complex I) which catalyzes electron transfer from NADH through the respiratory chain, using ubiquinone as an electron acceptor. Essential for the catalytic activity and assembly of complex I.</text>
</comment>
<comment type="catalytic activity">
    <reaction evidence="14 15">
        <text>a ubiquinone + NADH + 5 H(+)(in) = a ubiquinol + NAD(+) + 4 H(+)(out)</text>
        <dbReference type="Rhea" id="RHEA:29091"/>
        <dbReference type="Rhea" id="RHEA-COMP:9565"/>
        <dbReference type="Rhea" id="RHEA-COMP:9566"/>
        <dbReference type="ChEBI" id="CHEBI:15378"/>
        <dbReference type="ChEBI" id="CHEBI:16389"/>
        <dbReference type="ChEBI" id="CHEBI:17976"/>
        <dbReference type="ChEBI" id="CHEBI:57540"/>
        <dbReference type="ChEBI" id="CHEBI:57945"/>
        <dbReference type="EC" id="7.1.1.2"/>
    </reaction>
</comment>
<keyword evidence="6 15" id="KW-0679">Respiratory chain</keyword>
<keyword evidence="5 15" id="KW-0813">Transport</keyword>
<dbReference type="EMBL" id="MN896023">
    <property type="protein sequence ID" value="QRH19175.1"/>
    <property type="molecule type" value="Genomic_DNA"/>
</dbReference>
<keyword evidence="15" id="KW-0830">Ubiquinone</keyword>
<comment type="similarity">
    <text evidence="2 15">Belongs to the complex I subunit 6 family.</text>
</comment>
<feature type="transmembrane region" description="Helical" evidence="15">
    <location>
        <begin position="52"/>
        <end position="76"/>
    </location>
</feature>
<dbReference type="EMBL" id="LC635378">
    <property type="protein sequence ID" value="BCX76245.1"/>
    <property type="molecule type" value="Genomic_DNA"/>
</dbReference>
<proteinExistence type="inferred from homology"/>
<keyword evidence="9 15" id="KW-0249">Electron transport</keyword>
<evidence type="ECO:0000256" key="7">
    <source>
        <dbReference type="ARBA" id="ARBA00022692"/>
    </source>
</evidence>
<evidence type="ECO:0000313" key="18">
    <source>
        <dbReference type="EMBL" id="QRH19136.1"/>
    </source>
</evidence>
<evidence type="ECO:0000256" key="3">
    <source>
        <dbReference type="ARBA" id="ARBA00012944"/>
    </source>
</evidence>
<dbReference type="EMBL" id="MF990206">
    <property type="protein sequence ID" value="AYA51925.1"/>
    <property type="molecule type" value="Genomic_DNA"/>
</dbReference>
<evidence type="ECO:0000313" key="17">
    <source>
        <dbReference type="EMBL" id="BCX76245.1"/>
    </source>
</evidence>